<dbReference type="InterPro" id="IPR017871">
    <property type="entry name" value="ABC_transporter-like_CS"/>
</dbReference>
<dbReference type="InterPro" id="IPR027417">
    <property type="entry name" value="P-loop_NTPase"/>
</dbReference>
<name>A0ABD0LVQ5_9CAEN</name>
<evidence type="ECO:0000256" key="2">
    <source>
        <dbReference type="ARBA" id="ARBA00009726"/>
    </source>
</evidence>
<feature type="domain" description="ABC transporter" evidence="12">
    <location>
        <begin position="626"/>
        <end position="852"/>
    </location>
</feature>
<keyword evidence="5" id="KW-0677">Repeat</keyword>
<feature type="non-terminal residue" evidence="14">
    <location>
        <position position="1441"/>
    </location>
</feature>
<dbReference type="GO" id="GO:0012505">
    <property type="term" value="C:endomembrane system"/>
    <property type="evidence" value="ECO:0007669"/>
    <property type="project" value="UniProtKB-SubCell"/>
</dbReference>
<dbReference type="CDD" id="cd03250">
    <property type="entry name" value="ABCC_MRP_domain1"/>
    <property type="match status" value="1"/>
</dbReference>
<dbReference type="SUPFAM" id="SSF52540">
    <property type="entry name" value="P-loop containing nucleoside triphosphate hydrolases"/>
    <property type="match status" value="2"/>
</dbReference>
<keyword evidence="6" id="KW-0547">Nucleotide-binding</keyword>
<evidence type="ECO:0000313" key="14">
    <source>
        <dbReference type="EMBL" id="KAK7503669.1"/>
    </source>
</evidence>
<dbReference type="PANTHER" id="PTHR24223:SF461">
    <property type="entry name" value="ATP-BINDING CASSETTE SUB-FAMILY C MEMBER SUR"/>
    <property type="match status" value="1"/>
</dbReference>
<comment type="subcellular location">
    <subcellularLocation>
        <location evidence="1">Endomembrane system</location>
        <topology evidence="1">Multi-pass membrane protein</topology>
    </subcellularLocation>
</comment>
<dbReference type="PANTHER" id="PTHR24223">
    <property type="entry name" value="ATP-BINDING CASSETTE SUB-FAMILY C"/>
    <property type="match status" value="1"/>
</dbReference>
<feature type="transmembrane region" description="Helical" evidence="11">
    <location>
        <begin position="1145"/>
        <end position="1167"/>
    </location>
</feature>
<feature type="transmembrane region" description="Helical" evidence="11">
    <location>
        <begin position="339"/>
        <end position="363"/>
    </location>
</feature>
<dbReference type="CDD" id="cd03244">
    <property type="entry name" value="ABCC_MRP_domain2"/>
    <property type="match status" value="1"/>
</dbReference>
<dbReference type="Gene3D" id="3.40.50.300">
    <property type="entry name" value="P-loop containing nucleotide triphosphate hydrolases"/>
    <property type="match status" value="2"/>
</dbReference>
<feature type="transmembrane region" description="Helical" evidence="11">
    <location>
        <begin position="34"/>
        <end position="55"/>
    </location>
</feature>
<keyword evidence="8 11" id="KW-1133">Transmembrane helix</keyword>
<organism evidence="14 15">
    <name type="scientific">Batillaria attramentaria</name>
    <dbReference type="NCBI Taxonomy" id="370345"/>
    <lineage>
        <taxon>Eukaryota</taxon>
        <taxon>Metazoa</taxon>
        <taxon>Spiralia</taxon>
        <taxon>Lophotrochozoa</taxon>
        <taxon>Mollusca</taxon>
        <taxon>Gastropoda</taxon>
        <taxon>Caenogastropoda</taxon>
        <taxon>Sorbeoconcha</taxon>
        <taxon>Cerithioidea</taxon>
        <taxon>Batillariidae</taxon>
        <taxon>Batillaria</taxon>
    </lineage>
</organism>
<accession>A0ABD0LVQ5</accession>
<dbReference type="InterPro" id="IPR003439">
    <property type="entry name" value="ABC_transporter-like_ATP-bd"/>
</dbReference>
<keyword evidence="7" id="KW-0067">ATP-binding</keyword>
<keyword evidence="3" id="KW-0813">Transport</keyword>
<evidence type="ECO:0000256" key="8">
    <source>
        <dbReference type="ARBA" id="ARBA00022989"/>
    </source>
</evidence>
<feature type="transmembrane region" description="Helical" evidence="11">
    <location>
        <begin position="566"/>
        <end position="585"/>
    </location>
</feature>
<feature type="region of interest" description="Disordered" evidence="10">
    <location>
        <begin position="255"/>
        <end position="318"/>
    </location>
</feature>
<evidence type="ECO:0000259" key="13">
    <source>
        <dbReference type="PROSITE" id="PS50929"/>
    </source>
</evidence>
<feature type="transmembrane region" description="Helical" evidence="11">
    <location>
        <begin position="375"/>
        <end position="395"/>
    </location>
</feature>
<dbReference type="PROSITE" id="PS50929">
    <property type="entry name" value="ABC_TM1F"/>
    <property type="match status" value="2"/>
</dbReference>
<feature type="transmembrane region" description="Helical" evidence="11">
    <location>
        <begin position="127"/>
        <end position="145"/>
    </location>
</feature>
<dbReference type="CDD" id="cd18595">
    <property type="entry name" value="ABC_6TM_MRP1_2_3_6_D1_like"/>
    <property type="match status" value="1"/>
</dbReference>
<feature type="domain" description="ABC transmembrane type-1" evidence="13">
    <location>
        <begin position="344"/>
        <end position="619"/>
    </location>
</feature>
<proteinExistence type="inferred from homology"/>
<dbReference type="InterPro" id="IPR011527">
    <property type="entry name" value="ABC1_TM_dom"/>
</dbReference>
<feature type="compositionally biased region" description="Basic and acidic residues" evidence="10">
    <location>
        <begin position="277"/>
        <end position="318"/>
    </location>
</feature>
<feature type="transmembrane region" description="Helical" evidence="11">
    <location>
        <begin position="955"/>
        <end position="973"/>
    </location>
</feature>
<evidence type="ECO:0000256" key="5">
    <source>
        <dbReference type="ARBA" id="ARBA00022737"/>
    </source>
</evidence>
<dbReference type="Pfam" id="PF00005">
    <property type="entry name" value="ABC_tran"/>
    <property type="match status" value="2"/>
</dbReference>
<keyword evidence="15" id="KW-1185">Reference proteome</keyword>
<comment type="similarity">
    <text evidence="2">Belongs to the ABC transporter superfamily. ABCC family. Conjugate transporter (TC 3.A.1.208) subfamily.</text>
</comment>
<dbReference type="PROSITE" id="PS00211">
    <property type="entry name" value="ABC_TRANSPORTER_1"/>
    <property type="match status" value="2"/>
</dbReference>
<dbReference type="FunFam" id="3.40.50.300:FF:000997">
    <property type="entry name" value="Multidrug resistance-associated protein 1"/>
    <property type="match status" value="1"/>
</dbReference>
<protein>
    <submittedName>
        <fullName evidence="14">Uncharacterized protein</fullName>
    </submittedName>
</protein>
<reference evidence="14 15" key="1">
    <citation type="journal article" date="2023" name="Sci. Data">
        <title>Genome assembly of the Korean intertidal mud-creeper Batillaria attramentaria.</title>
        <authorList>
            <person name="Patra A.K."/>
            <person name="Ho P.T."/>
            <person name="Jun S."/>
            <person name="Lee S.J."/>
            <person name="Kim Y."/>
            <person name="Won Y.J."/>
        </authorList>
    </citation>
    <scope>NUCLEOTIDE SEQUENCE [LARGE SCALE GENOMIC DNA]</scope>
    <source>
        <strain evidence="14">Wonlab-2016</strain>
    </source>
</reference>
<dbReference type="FunFam" id="1.20.1560.10:FF:000006">
    <property type="entry name" value="ATP-binding cassette, sub-family C (CFTR/MRP), member 9"/>
    <property type="match status" value="1"/>
</dbReference>
<feature type="domain" description="ABC transmembrane type-1" evidence="13">
    <location>
        <begin position="1077"/>
        <end position="1202"/>
    </location>
</feature>
<dbReference type="FunFam" id="3.40.50.300:FF:000074">
    <property type="entry name" value="Multidrug resistance-associated protein 5 isoform 1"/>
    <property type="match status" value="1"/>
</dbReference>
<evidence type="ECO:0000256" key="11">
    <source>
        <dbReference type="SAM" id="Phobius"/>
    </source>
</evidence>
<keyword evidence="4 11" id="KW-0812">Transmembrane</keyword>
<evidence type="ECO:0000256" key="1">
    <source>
        <dbReference type="ARBA" id="ARBA00004127"/>
    </source>
</evidence>
<feature type="transmembrane region" description="Helical" evidence="11">
    <location>
        <begin position="483"/>
        <end position="503"/>
    </location>
</feature>
<dbReference type="EMBL" id="JACVVK020000019">
    <property type="protein sequence ID" value="KAK7503669.1"/>
    <property type="molecule type" value="Genomic_DNA"/>
</dbReference>
<keyword evidence="9 11" id="KW-0472">Membrane</keyword>
<evidence type="ECO:0000256" key="7">
    <source>
        <dbReference type="ARBA" id="ARBA00022840"/>
    </source>
</evidence>
<evidence type="ECO:0000256" key="4">
    <source>
        <dbReference type="ARBA" id="ARBA00022692"/>
    </source>
</evidence>
<evidence type="ECO:0000256" key="10">
    <source>
        <dbReference type="SAM" id="MobiDB-lite"/>
    </source>
</evidence>
<dbReference type="PROSITE" id="PS50893">
    <property type="entry name" value="ABC_TRANSPORTER_2"/>
    <property type="match status" value="2"/>
</dbReference>
<feature type="region of interest" description="Disordered" evidence="10">
    <location>
        <begin position="887"/>
        <end position="935"/>
    </location>
</feature>
<feature type="transmembrane region" description="Helical" evidence="11">
    <location>
        <begin position="1009"/>
        <end position="1032"/>
    </location>
</feature>
<dbReference type="SMART" id="SM00382">
    <property type="entry name" value="AAA"/>
    <property type="match status" value="1"/>
</dbReference>
<comment type="caution">
    <text evidence="14">The sequence shown here is derived from an EMBL/GenBank/DDBJ whole genome shotgun (WGS) entry which is preliminary data.</text>
</comment>
<evidence type="ECO:0000256" key="6">
    <source>
        <dbReference type="ARBA" id="ARBA00022741"/>
    </source>
</evidence>
<dbReference type="GO" id="GO:0005524">
    <property type="term" value="F:ATP binding"/>
    <property type="evidence" value="ECO:0007669"/>
    <property type="project" value="UniProtKB-KW"/>
</dbReference>
<feature type="compositionally biased region" description="Basic and acidic residues" evidence="10">
    <location>
        <begin position="901"/>
        <end position="932"/>
    </location>
</feature>
<dbReference type="Gene3D" id="1.20.1560.10">
    <property type="entry name" value="ABC transporter type 1, transmembrane domain"/>
    <property type="match status" value="2"/>
</dbReference>
<dbReference type="InterPro" id="IPR036640">
    <property type="entry name" value="ABC1_TM_sf"/>
</dbReference>
<dbReference type="Proteomes" id="UP001519460">
    <property type="component" value="Unassembled WGS sequence"/>
</dbReference>
<feature type="domain" description="ABC transporter" evidence="12">
    <location>
        <begin position="1239"/>
        <end position="1441"/>
    </location>
</feature>
<dbReference type="Pfam" id="PF00664">
    <property type="entry name" value="ABC_membrane"/>
    <property type="match status" value="2"/>
</dbReference>
<evidence type="ECO:0000256" key="3">
    <source>
        <dbReference type="ARBA" id="ARBA00022448"/>
    </source>
</evidence>
<evidence type="ECO:0000313" key="15">
    <source>
        <dbReference type="Proteomes" id="UP001519460"/>
    </source>
</evidence>
<gene>
    <name evidence="14" type="ORF">BaRGS_00005208</name>
</gene>
<dbReference type="SUPFAM" id="SSF90123">
    <property type="entry name" value="ABC transporter transmembrane region"/>
    <property type="match status" value="2"/>
</dbReference>
<feature type="transmembrane region" description="Helical" evidence="11">
    <location>
        <begin position="88"/>
        <end position="107"/>
    </location>
</feature>
<sequence length="1441" mass="162698">MQPVMEQLCDSPFWDANLTWNNTWPEFTECFQNVALIGGPCVMLWITSLFHAFYLSRSPDDELPISRLYKKRMLLSTGIVRMERQKGVLTSVVLFYFWLGLTVAQLVPFYTIILKESYATSPTECCLFYVRFGLIVVQLFLHSFAEKPKPKSQKPGKPGVSVLASGAWPQKPGTRQNYEIGASVLSQLTHSFMGKFIEMGHAGEITADALSDIWDSEKAHSVFPRFSVTWQADVSRAREKNKLYYQQHPDEAEALLRSNSTTEKSKLHRSVSVDRSNSLEEKKDKPHENGAADEKKPLSPRRDAKSAAKSTEKEEKSKAQPKYTPSLFWAQVKTYWQDFVLVQIARAFHLAFTFVYPLLFGALLDFMDDPTAPSWRGFFLCGLIFVANLMEEVLIHTFHYHCHRLALRLKHAATNSVFKKALTMDTEARQESTVGQAVNLMSDDVNQIVHMFSWMLHELWTSPIKIVFCLYMLYTALGPSMLYGVLLLAALVPIQLVLVRTLTKMHKERMEQKDERLKSLTEVINGVKILKMYAWEPSFFDKVNDVRNKELDNSWRATVFETIMHCYWCVTPYAVSVVVFVSYIYASEDHYLSPSVAFMVLSLMDILRHTMGLVPHIINCMVKTVVSFQRVNEFLFRNDLEEDVSHDADNSEAISIKDGTFSWTSDATPTLKNIDVSVKKESLVAVVGTGSVAYVAQQAWIQHATLRDNVLFGTDMEQDRYDKCLDVCCLRPDLDILPGGDQTEIGEKGINLSGGQKQRVSLARAVYSNADLYLLDDPLSAVDCHVGSHIFNQVIGHQGLLAGKTRVLVTHGVQWLPLVDQVIVMKHGRVSEVGTYDELLSHNGPFAKFLKHHFAHHQENEEDPEEDRNGDNEAIIQELLRTISQDETVTSAVDDSMENTDSSKTDEKQNGEIKQEEKTKQNADKKDKSKLVDDEDDEIQQANIRATLKEMSSNLGYSWVFLYLVLFLAQQGAERYGSVSLSQWTDDPQLSNLTSLPADSKERMELNNYYLTLFAGFGVIHALTTMFGRLVMLTRMVVAARKRHCTVLDRHLNTVDQDLPHTVAHALDCTLGLLGKRYFYPTMRHLEKLSSKTRSPIYSFFSETLGGTTTVRAYGAQDRFLGEFQKMADLHETVHFNWGNCNRWLGFRLTVLGLLTSLGVCVTAVTLRDTMSAGMVGLAVSVAMDVTGTLHGLMHVMSWLQTRLPSVERIKEYSEMDIEAEWRKEENKPSPSWPQAGEVKVDDLAVRYREGMELVLKGINVNIAPGEKVGIVGRTGAGKSSLTLALFRLIEPARGHVTIDDVNTSELGLHDLRSRLTILPQDPVIFAGSVRMNLDPFSRYTDQQLWEALRHAHLTGFVDGLQDGLGHDCGEGGENLSVGQRQLLCLARTLLHKTHVLVLDEATAAVDMETDELIQRTIRSEFSECTVLTIAHRLNTVIDYD</sequence>
<evidence type="ECO:0000256" key="9">
    <source>
        <dbReference type="ARBA" id="ARBA00023136"/>
    </source>
</evidence>
<evidence type="ECO:0000259" key="12">
    <source>
        <dbReference type="PROSITE" id="PS50893"/>
    </source>
</evidence>
<dbReference type="InterPro" id="IPR003593">
    <property type="entry name" value="AAA+_ATPase"/>
</dbReference>
<dbReference type="InterPro" id="IPR050173">
    <property type="entry name" value="ABC_transporter_C-like"/>
</dbReference>